<organism evidence="1 2">
    <name type="scientific">Arctium lappa</name>
    <name type="common">Greater burdock</name>
    <name type="synonym">Lappa major</name>
    <dbReference type="NCBI Taxonomy" id="4217"/>
    <lineage>
        <taxon>Eukaryota</taxon>
        <taxon>Viridiplantae</taxon>
        <taxon>Streptophyta</taxon>
        <taxon>Embryophyta</taxon>
        <taxon>Tracheophyta</taxon>
        <taxon>Spermatophyta</taxon>
        <taxon>Magnoliopsida</taxon>
        <taxon>eudicotyledons</taxon>
        <taxon>Gunneridae</taxon>
        <taxon>Pentapetalae</taxon>
        <taxon>asterids</taxon>
        <taxon>campanulids</taxon>
        <taxon>Asterales</taxon>
        <taxon>Asteraceae</taxon>
        <taxon>Carduoideae</taxon>
        <taxon>Cardueae</taxon>
        <taxon>Arctiinae</taxon>
        <taxon>Arctium</taxon>
    </lineage>
</organism>
<keyword evidence="2" id="KW-1185">Reference proteome</keyword>
<reference evidence="1 2" key="2">
    <citation type="journal article" date="2022" name="Mol. Ecol. Resour.">
        <title>The genomes of chicory, endive, great burdock and yacon provide insights into Asteraceae paleo-polyploidization history and plant inulin production.</title>
        <authorList>
            <person name="Fan W."/>
            <person name="Wang S."/>
            <person name="Wang H."/>
            <person name="Wang A."/>
            <person name="Jiang F."/>
            <person name="Liu H."/>
            <person name="Zhao H."/>
            <person name="Xu D."/>
            <person name="Zhang Y."/>
        </authorList>
    </citation>
    <scope>NUCLEOTIDE SEQUENCE [LARGE SCALE GENOMIC DNA]</scope>
    <source>
        <strain evidence="2">cv. Niubang</strain>
    </source>
</reference>
<dbReference type="Proteomes" id="UP001055879">
    <property type="component" value="Linkage Group LG03"/>
</dbReference>
<comment type="caution">
    <text evidence="1">The sequence shown here is derived from an EMBL/GenBank/DDBJ whole genome shotgun (WGS) entry which is preliminary data.</text>
</comment>
<evidence type="ECO:0000313" key="2">
    <source>
        <dbReference type="Proteomes" id="UP001055879"/>
    </source>
</evidence>
<reference evidence="2" key="1">
    <citation type="journal article" date="2022" name="Mol. Ecol. Resour.">
        <title>The genomes of chicory, endive, great burdock and yacon provide insights into Asteraceae palaeo-polyploidization history and plant inulin production.</title>
        <authorList>
            <person name="Fan W."/>
            <person name="Wang S."/>
            <person name="Wang H."/>
            <person name="Wang A."/>
            <person name="Jiang F."/>
            <person name="Liu H."/>
            <person name="Zhao H."/>
            <person name="Xu D."/>
            <person name="Zhang Y."/>
        </authorList>
    </citation>
    <scope>NUCLEOTIDE SEQUENCE [LARGE SCALE GENOMIC DNA]</scope>
    <source>
        <strain evidence="2">cv. Niubang</strain>
    </source>
</reference>
<dbReference type="EMBL" id="CM042049">
    <property type="protein sequence ID" value="KAI3746252.1"/>
    <property type="molecule type" value="Genomic_DNA"/>
</dbReference>
<sequence length="75" mass="8113">MMVINEKEGRKKKRITIGVQNRGKEVVSVCWPLVNEEGPRACVAAIAQSPKTSANVACTSSLRGVSSYLHRSSTP</sequence>
<proteinExistence type="predicted"/>
<protein>
    <submittedName>
        <fullName evidence="1">Uncharacterized protein</fullName>
    </submittedName>
</protein>
<evidence type="ECO:0000313" key="1">
    <source>
        <dbReference type="EMBL" id="KAI3746252.1"/>
    </source>
</evidence>
<gene>
    <name evidence="1" type="ORF">L6452_08676</name>
</gene>
<accession>A0ACB9DI87</accession>
<name>A0ACB9DI87_ARCLA</name>